<evidence type="ECO:0000259" key="2">
    <source>
        <dbReference type="Pfam" id="PF11706"/>
    </source>
</evidence>
<dbReference type="Pfam" id="PF11706">
    <property type="entry name" value="zf-CGNR"/>
    <property type="match status" value="1"/>
</dbReference>
<dbReference type="AlphaFoldDB" id="A0A5B8C5A3"/>
<evidence type="ECO:0000313" key="4">
    <source>
        <dbReference type="Proteomes" id="UP000314616"/>
    </source>
</evidence>
<feature type="region of interest" description="Disordered" evidence="1">
    <location>
        <begin position="179"/>
        <end position="208"/>
    </location>
</feature>
<dbReference type="InterPro" id="IPR023286">
    <property type="entry name" value="ABATE_dom_sf"/>
</dbReference>
<dbReference type="Gene3D" id="1.10.3300.10">
    <property type="entry name" value="Jann2411-like domain"/>
    <property type="match status" value="1"/>
</dbReference>
<proteinExistence type="predicted"/>
<dbReference type="SUPFAM" id="SSF160904">
    <property type="entry name" value="Jann2411-like"/>
    <property type="match status" value="1"/>
</dbReference>
<dbReference type="EMBL" id="CP040915">
    <property type="protein sequence ID" value="QDC25220.1"/>
    <property type="molecule type" value="Genomic_DNA"/>
</dbReference>
<evidence type="ECO:0000313" key="3">
    <source>
        <dbReference type="EMBL" id="QDC25220.1"/>
    </source>
</evidence>
<dbReference type="Proteomes" id="UP000314616">
    <property type="component" value="Chromosome"/>
</dbReference>
<feature type="domain" description="Zinc finger CGNR" evidence="2">
    <location>
        <begin position="139"/>
        <end position="180"/>
    </location>
</feature>
<organism evidence="3 4">
    <name type="scientific">Georgenia yuyongxinii</name>
    <dbReference type="NCBI Taxonomy" id="2589797"/>
    <lineage>
        <taxon>Bacteria</taxon>
        <taxon>Bacillati</taxon>
        <taxon>Actinomycetota</taxon>
        <taxon>Actinomycetes</taxon>
        <taxon>Micrococcales</taxon>
        <taxon>Bogoriellaceae</taxon>
        <taxon>Georgenia</taxon>
    </lineage>
</organism>
<sequence length="208" mass="22528">MEPSWGYTYSVSAVPQMEMDQVLDLVNHYAPRPRAAAQDESKGYRDLGAVLGDLASTFPASSEGALHAAAEDAYQVFLDAHTGHDVAPALNALLAAARPTPRLGPDGAVMWEVGDDGDPLRAALAIALLDWVHARGADRLGLCEGIRCADAFADSSAAGQRKYCGAVCLNRHKVAAYRRRAAEKKQDEHKTKHDENEKQQDREAGEKY</sequence>
<dbReference type="KEGG" id="gyu:FE374_11925"/>
<dbReference type="Pfam" id="PF07336">
    <property type="entry name" value="ABATE"/>
    <property type="match status" value="1"/>
</dbReference>
<dbReference type="PANTHER" id="PTHR35525:SF3">
    <property type="entry name" value="BLL6575 PROTEIN"/>
    <property type="match status" value="1"/>
</dbReference>
<name>A0A5B8C5A3_9MICO</name>
<feature type="compositionally biased region" description="Basic and acidic residues" evidence="1">
    <location>
        <begin position="183"/>
        <end position="208"/>
    </location>
</feature>
<accession>A0A5B8C5A3</accession>
<protein>
    <submittedName>
        <fullName evidence="3">CGNR zinc finger domain-containing protein</fullName>
    </submittedName>
</protein>
<evidence type="ECO:0000256" key="1">
    <source>
        <dbReference type="SAM" id="MobiDB-lite"/>
    </source>
</evidence>
<dbReference type="OrthoDB" id="3531194at2"/>
<reference evidence="3 4" key="1">
    <citation type="submission" date="2019-05" db="EMBL/GenBank/DDBJ databases">
        <title>Georgenia *** sp. nov., and Georgenia *** sp. nov., isolated from the intestinal contents of plateau pika (Ochotona curzoniae) in the Qinghai-Tibet plateau of China.</title>
        <authorList>
            <person name="Tian Z."/>
        </authorList>
    </citation>
    <scope>NUCLEOTIDE SEQUENCE [LARGE SCALE GENOMIC DNA]</scope>
    <source>
        <strain evidence="3 4">Z443</strain>
    </source>
</reference>
<dbReference type="PANTHER" id="PTHR35525">
    <property type="entry name" value="BLL6575 PROTEIN"/>
    <property type="match status" value="1"/>
</dbReference>
<dbReference type="InterPro" id="IPR021005">
    <property type="entry name" value="Znf_CGNR"/>
</dbReference>
<dbReference type="InterPro" id="IPR010852">
    <property type="entry name" value="ABATE"/>
</dbReference>
<gene>
    <name evidence="3" type="ORF">FE374_11925</name>
</gene>